<dbReference type="InterPro" id="IPR050171">
    <property type="entry name" value="MFS_Transporters"/>
</dbReference>
<feature type="transmembrane region" description="Helical" evidence="8">
    <location>
        <begin position="262"/>
        <end position="280"/>
    </location>
</feature>
<feature type="transmembrane region" description="Helical" evidence="8">
    <location>
        <begin position="183"/>
        <end position="202"/>
    </location>
</feature>
<dbReference type="Proteomes" id="UP001202244">
    <property type="component" value="Chromosome"/>
</dbReference>
<keyword evidence="6 8" id="KW-0472">Membrane</keyword>
<feature type="transmembrane region" description="Helical" evidence="8">
    <location>
        <begin position="64"/>
        <end position="85"/>
    </location>
</feature>
<proteinExistence type="predicted"/>
<evidence type="ECO:0000256" key="5">
    <source>
        <dbReference type="ARBA" id="ARBA00022989"/>
    </source>
</evidence>
<accession>A0ABY3XYC9</accession>
<evidence type="ECO:0000256" key="4">
    <source>
        <dbReference type="ARBA" id="ARBA00022692"/>
    </source>
</evidence>
<evidence type="ECO:0000256" key="3">
    <source>
        <dbReference type="ARBA" id="ARBA00022475"/>
    </source>
</evidence>
<name>A0ABY3XYC9_9ACTN</name>
<keyword evidence="10" id="KW-1185">Reference proteome</keyword>
<dbReference type="PANTHER" id="PTHR23517">
    <property type="entry name" value="RESISTANCE PROTEIN MDTM, PUTATIVE-RELATED-RELATED"/>
    <property type="match status" value="1"/>
</dbReference>
<keyword evidence="2" id="KW-0813">Transport</keyword>
<keyword evidence="5 8" id="KW-1133">Transmembrane helix</keyword>
<sequence length="549" mass="57489">MASPDRQDGSTEGRGFLGHPRGLATLFFTEAWERFSYYGMRAILLYYMYEEVRDGGLGIDEGTASSLIAVYGAAIYMAAIAGGWVSDRLLGARRATLWGGLLIMCGHLCLATPLGKTALFTSMAFIVVGTGLLKPNVSVSVGRLYAPGDTRRDAGFSLYYMGISVGAVLAPLLVGWLGQSYDYHLGFGLAAAGMAVGLLVYARGRRQLSSTDLLAPHPLRKRPGDGTPRAVWLTAGSLALLLAPATVAAVAGAVTVERVVDFLSVLAVALPVGYFTMMLRSRRTTPAERRRVRGYLPLFVAAVFFWLIQEQGASVLAQYADHSTDLDALGFEIPSSWFQSTGSFVLIVLTPLFAVLWVRLGPRAPSAPVKFGSGLVLAGLSYVLLVLPAMQPGKSNPLWLLGSFAILTVGELLLSPIGLSVTTQVAPAAFATRMMGLWLASNAAAQGISAQVVQVYDRAHAAGYFAVVGGAGVAVGLLLLTAAPVINRGVGTPDDGTAKAPSGRPGPAGQNPTGAHVPGTRRAAPHPSGDEGPRTGGGEPAAEPGPRRE</sequence>
<dbReference type="SUPFAM" id="SSF103473">
    <property type="entry name" value="MFS general substrate transporter"/>
    <property type="match status" value="1"/>
</dbReference>
<evidence type="ECO:0000256" key="1">
    <source>
        <dbReference type="ARBA" id="ARBA00004651"/>
    </source>
</evidence>
<dbReference type="InterPro" id="IPR005279">
    <property type="entry name" value="Dipep/tripep_permease"/>
</dbReference>
<organism evidence="9 10">
    <name type="scientific">Streptomyces tubbatahanensis</name>
    <dbReference type="NCBI Taxonomy" id="2923272"/>
    <lineage>
        <taxon>Bacteria</taxon>
        <taxon>Bacillati</taxon>
        <taxon>Actinomycetota</taxon>
        <taxon>Actinomycetes</taxon>
        <taxon>Kitasatosporales</taxon>
        <taxon>Streptomycetaceae</taxon>
        <taxon>Streptomyces</taxon>
    </lineage>
</organism>
<feature type="transmembrane region" description="Helical" evidence="8">
    <location>
        <begin position="396"/>
        <end position="414"/>
    </location>
</feature>
<dbReference type="Gene3D" id="1.20.1250.20">
    <property type="entry name" value="MFS general substrate transporter like domains"/>
    <property type="match status" value="1"/>
</dbReference>
<evidence type="ECO:0000313" key="9">
    <source>
        <dbReference type="EMBL" id="UNS99554.1"/>
    </source>
</evidence>
<feature type="transmembrane region" description="Helical" evidence="8">
    <location>
        <begin position="292"/>
        <end position="309"/>
    </location>
</feature>
<feature type="transmembrane region" description="Helical" evidence="8">
    <location>
        <begin position="337"/>
        <end position="359"/>
    </location>
</feature>
<feature type="transmembrane region" description="Helical" evidence="8">
    <location>
        <begin position="158"/>
        <end position="177"/>
    </location>
</feature>
<evidence type="ECO:0000256" key="2">
    <source>
        <dbReference type="ARBA" id="ARBA00022448"/>
    </source>
</evidence>
<evidence type="ECO:0000256" key="6">
    <source>
        <dbReference type="ARBA" id="ARBA00023136"/>
    </source>
</evidence>
<dbReference type="EMBL" id="CP093846">
    <property type="protein sequence ID" value="UNS99554.1"/>
    <property type="molecule type" value="Genomic_DNA"/>
</dbReference>
<feature type="transmembrane region" description="Helical" evidence="8">
    <location>
        <begin position="371"/>
        <end position="390"/>
    </location>
</feature>
<evidence type="ECO:0000313" key="10">
    <source>
        <dbReference type="Proteomes" id="UP001202244"/>
    </source>
</evidence>
<keyword evidence="3" id="KW-1003">Cell membrane</keyword>
<feature type="transmembrane region" description="Helical" evidence="8">
    <location>
        <begin position="120"/>
        <end position="146"/>
    </location>
</feature>
<dbReference type="PANTHER" id="PTHR23517:SF15">
    <property type="entry name" value="PROTON-DEPENDENT OLIGOPEPTIDE FAMILY TRANSPORT PROTEIN"/>
    <property type="match status" value="1"/>
</dbReference>
<keyword evidence="4 8" id="KW-0812">Transmembrane</keyword>
<gene>
    <name evidence="9" type="ORF">MMF93_26215</name>
</gene>
<evidence type="ECO:0000256" key="8">
    <source>
        <dbReference type="SAM" id="Phobius"/>
    </source>
</evidence>
<feature type="compositionally biased region" description="Low complexity" evidence="7">
    <location>
        <begin position="540"/>
        <end position="549"/>
    </location>
</feature>
<dbReference type="InterPro" id="IPR036259">
    <property type="entry name" value="MFS_trans_sf"/>
</dbReference>
<dbReference type="InterPro" id="IPR000109">
    <property type="entry name" value="POT_fam"/>
</dbReference>
<feature type="transmembrane region" description="Helical" evidence="8">
    <location>
        <begin position="462"/>
        <end position="480"/>
    </location>
</feature>
<dbReference type="CDD" id="cd17346">
    <property type="entry name" value="MFS_DtpA_like"/>
    <property type="match status" value="1"/>
</dbReference>
<feature type="region of interest" description="Disordered" evidence="7">
    <location>
        <begin position="490"/>
        <end position="549"/>
    </location>
</feature>
<dbReference type="NCBIfam" id="TIGR00924">
    <property type="entry name" value="yjdL_sub1_fam"/>
    <property type="match status" value="1"/>
</dbReference>
<feature type="transmembrane region" description="Helical" evidence="8">
    <location>
        <begin position="97"/>
        <end position="114"/>
    </location>
</feature>
<comment type="subcellular location">
    <subcellularLocation>
        <location evidence="1">Cell membrane</location>
        <topology evidence="1">Multi-pass membrane protein</topology>
    </subcellularLocation>
</comment>
<evidence type="ECO:0000256" key="7">
    <source>
        <dbReference type="SAM" id="MobiDB-lite"/>
    </source>
</evidence>
<protein>
    <submittedName>
        <fullName evidence="9">Peptide MFS transporter</fullName>
    </submittedName>
</protein>
<dbReference type="RefSeq" id="WP_242755334.1">
    <property type="nucleotide sequence ID" value="NZ_CP093846.1"/>
</dbReference>
<reference evidence="9 10" key="1">
    <citation type="journal article" date="2023" name="Microbiol. Spectr.">
        <title>Synergy between Genome Mining, Metabolomics, and Bioinformatics Uncovers Antibacterial Chlorinated Carbazole Alkaloids and Their Biosynthetic Gene Cluster from Streptomyces tubbatahanensis sp. nov., a Novel Actinomycete Isolated from Sulu Sea, Philippines.</title>
        <authorList>
            <person name="Tenebro C.P."/>
            <person name="Trono D.J.V.L."/>
            <person name="Balida L.A.P."/>
            <person name="Bayog L.K.A."/>
            <person name="Bruna J.R."/>
            <person name="Sabido E.M."/>
            <person name="Caspe D.P.C."/>
            <person name="de Los Santos E.L.C."/>
            <person name="Saludes J.P."/>
            <person name="Dalisay D.S."/>
        </authorList>
    </citation>
    <scope>NUCLEOTIDE SEQUENCE [LARGE SCALE GENOMIC DNA]</scope>
    <source>
        <strain evidence="9 10">DSD3025</strain>
    </source>
</reference>
<feature type="transmembrane region" description="Helical" evidence="8">
    <location>
        <begin position="230"/>
        <end position="256"/>
    </location>
</feature>
<dbReference type="Pfam" id="PF00854">
    <property type="entry name" value="PTR2"/>
    <property type="match status" value="1"/>
</dbReference>